<accession>A0A644ZLW5</accession>
<name>A0A644ZLW5_9ZZZZ</name>
<organism evidence="1">
    <name type="scientific">bioreactor metagenome</name>
    <dbReference type="NCBI Taxonomy" id="1076179"/>
    <lineage>
        <taxon>unclassified sequences</taxon>
        <taxon>metagenomes</taxon>
        <taxon>ecological metagenomes</taxon>
    </lineage>
</organism>
<dbReference type="PANTHER" id="PTHR10000">
    <property type="entry name" value="PHOSPHOSERINE PHOSPHATASE"/>
    <property type="match status" value="1"/>
</dbReference>
<dbReference type="EMBL" id="VSSQ01008740">
    <property type="protein sequence ID" value="MPM39703.1"/>
    <property type="molecule type" value="Genomic_DNA"/>
</dbReference>
<dbReference type="Gene3D" id="3.40.50.1000">
    <property type="entry name" value="HAD superfamily/HAD-like"/>
    <property type="match status" value="1"/>
</dbReference>
<dbReference type="EC" id="3.1.3.74" evidence="1"/>
<reference evidence="1" key="1">
    <citation type="submission" date="2019-08" db="EMBL/GenBank/DDBJ databases">
        <authorList>
            <person name="Kucharzyk K."/>
            <person name="Murdoch R.W."/>
            <person name="Higgins S."/>
            <person name="Loffler F."/>
        </authorList>
    </citation>
    <scope>NUCLEOTIDE SEQUENCE</scope>
</reference>
<comment type="caution">
    <text evidence="1">The sequence shown here is derived from an EMBL/GenBank/DDBJ whole genome shotgun (WGS) entry which is preliminary data.</text>
</comment>
<dbReference type="AlphaFoldDB" id="A0A644ZLW5"/>
<dbReference type="InterPro" id="IPR036412">
    <property type="entry name" value="HAD-like_sf"/>
</dbReference>
<dbReference type="Pfam" id="PF08282">
    <property type="entry name" value="Hydrolase_3"/>
    <property type="match status" value="1"/>
</dbReference>
<proteinExistence type="predicted"/>
<dbReference type="SUPFAM" id="SSF56784">
    <property type="entry name" value="HAD-like"/>
    <property type="match status" value="1"/>
</dbReference>
<sequence>MIPINAPCVICNGAAIYDFAKSEYLETALLSEKSRERGQQVLDAFPQVGVEAYHVENVIHAVQVNDLIRAHEHLTGVRVEEKASLPDVPLPLGKLLFEAEHEDLVQVERFIRGHGWASDYELIYSGKSLLEMTARGATKGGMLRKLAGRLGIALENVYAVGDEGNDLSMLKLSAVGFAPANCAAAVRQSGARIVCDAHADALAEVVAALEGRYSE</sequence>
<dbReference type="InterPro" id="IPR023214">
    <property type="entry name" value="HAD_sf"/>
</dbReference>
<evidence type="ECO:0000313" key="1">
    <source>
        <dbReference type="EMBL" id="MPM39703.1"/>
    </source>
</evidence>
<dbReference type="PANTHER" id="PTHR10000:SF8">
    <property type="entry name" value="HAD SUPERFAMILY HYDROLASE-LIKE, TYPE 3"/>
    <property type="match status" value="1"/>
</dbReference>
<dbReference type="GO" id="GO:0033883">
    <property type="term" value="F:pyridoxal phosphatase activity"/>
    <property type="evidence" value="ECO:0007669"/>
    <property type="project" value="UniProtKB-EC"/>
</dbReference>
<keyword evidence="1" id="KW-0378">Hydrolase</keyword>
<gene>
    <name evidence="1" type="primary">ybhA_2</name>
    <name evidence="1" type="ORF">SDC9_86337</name>
</gene>
<dbReference type="GO" id="GO:0005829">
    <property type="term" value="C:cytosol"/>
    <property type="evidence" value="ECO:0007669"/>
    <property type="project" value="TreeGrafter"/>
</dbReference>
<protein>
    <submittedName>
        <fullName evidence="1">Pyridoxal phosphate phosphatase YbhA</fullName>
        <ecNumber evidence="1">3.1.3.74</ecNumber>
    </submittedName>
</protein>
<dbReference type="GO" id="GO:0000287">
    <property type="term" value="F:magnesium ion binding"/>
    <property type="evidence" value="ECO:0007669"/>
    <property type="project" value="TreeGrafter"/>
</dbReference>